<comment type="caution">
    <text evidence="3">The sequence shown here is derived from an EMBL/GenBank/DDBJ whole genome shotgun (WGS) entry which is preliminary data.</text>
</comment>
<evidence type="ECO:0000313" key="3">
    <source>
        <dbReference type="EMBL" id="PIY31103.1"/>
    </source>
</evidence>
<reference evidence="2" key="1">
    <citation type="submission" date="2017-09" db="EMBL/GenBank/DDBJ databases">
        <title>Depth-based differentiation of microbial function through sediment-hosted aquifers and enrichment of novel symbionts in the deep terrestrial subsurface.</title>
        <authorList>
            <person name="Probst A.J."/>
            <person name="Ladd B."/>
            <person name="Jarett J.K."/>
            <person name="Geller-Mcgrath D.E."/>
            <person name="Sieber C.M.K."/>
            <person name="Emerson J.B."/>
            <person name="Anantharaman K."/>
            <person name="Thomas B.C."/>
            <person name="Malmstrom R."/>
            <person name="Stieglmeier M."/>
            <person name="Klingl A."/>
            <person name="Woyke T."/>
            <person name="Ryan C.M."/>
            <person name="Banfield J.F."/>
        </authorList>
    </citation>
    <scope>NUCLEOTIDE SEQUENCE</scope>
    <source>
        <strain evidence="2">CG_4_8_14_3_um_filter_34_18</strain>
    </source>
</reference>
<keyword evidence="1" id="KW-1133">Transmembrane helix</keyword>
<protein>
    <recommendedName>
        <fullName evidence="6">PsbP C-terminal domain-containing protein</fullName>
    </recommendedName>
</protein>
<name>A0A2M7PKE1_9BACT</name>
<dbReference type="RefSeq" id="WP_406608543.1">
    <property type="nucleotide sequence ID" value="NZ_PFKO01000384.1"/>
</dbReference>
<reference evidence="4 5" key="2">
    <citation type="submission" date="2017-09" db="EMBL/GenBank/DDBJ databases">
        <title>Depth-based differentiation of microbial function through sediment-hosted aquifers and enrichment of novel symbionts in the deep terrestrial subsurface.</title>
        <authorList>
            <person name="Probst A.J."/>
            <person name="Ladd B."/>
            <person name="Jarett J.K."/>
            <person name="Geller-Mcgrath D.E."/>
            <person name="Sieber C.M."/>
            <person name="Emerson J.B."/>
            <person name="Anantharaman K."/>
            <person name="Thomas B.C."/>
            <person name="Malmstrom R."/>
            <person name="Stieglmeier M."/>
            <person name="Klingl A."/>
            <person name="Woyke T."/>
            <person name="Ryan C.M."/>
            <person name="Banfield J.F."/>
        </authorList>
    </citation>
    <scope>NUCLEOTIDE SEQUENCE [LARGE SCALE GENOMIC DNA]</scope>
    <source>
        <strain evidence="3">CG_4_10_14_3_um_filter_34_13</strain>
    </source>
</reference>
<keyword evidence="1" id="KW-0472">Membrane</keyword>
<dbReference type="EMBL" id="PFIP01000168">
    <property type="protein sequence ID" value="PIX33303.1"/>
    <property type="molecule type" value="Genomic_DNA"/>
</dbReference>
<evidence type="ECO:0000313" key="2">
    <source>
        <dbReference type="EMBL" id="PIX33303.1"/>
    </source>
</evidence>
<dbReference type="EMBL" id="PFKO01000384">
    <property type="protein sequence ID" value="PIY31103.1"/>
    <property type="molecule type" value="Genomic_DNA"/>
</dbReference>
<evidence type="ECO:0008006" key="6">
    <source>
        <dbReference type="Google" id="ProtNLM"/>
    </source>
</evidence>
<gene>
    <name evidence="3" type="ORF">COZ07_10395</name>
    <name evidence="2" type="ORF">COZ58_08125</name>
</gene>
<keyword evidence="1" id="KW-0812">Transmembrane</keyword>
<proteinExistence type="predicted"/>
<organism evidence="3 4">
    <name type="scientific">Candidatus Infernicultor aquiphilus</name>
    <dbReference type="NCBI Taxonomy" id="1805029"/>
    <lineage>
        <taxon>Bacteria</taxon>
        <taxon>Pseudomonadati</taxon>
        <taxon>Atribacterota</taxon>
        <taxon>Candidatus Phoenicimicrobiia</taxon>
        <taxon>Candidatus Pheonicimicrobiales</taxon>
        <taxon>Candidatus Phoenicimicrobiaceae</taxon>
        <taxon>Candidatus Infernicultor</taxon>
    </lineage>
</organism>
<feature type="transmembrane region" description="Helical" evidence="1">
    <location>
        <begin position="6"/>
        <end position="27"/>
    </location>
</feature>
<evidence type="ECO:0000313" key="4">
    <source>
        <dbReference type="Proteomes" id="UP000230646"/>
    </source>
</evidence>
<evidence type="ECO:0000256" key="1">
    <source>
        <dbReference type="SAM" id="Phobius"/>
    </source>
</evidence>
<accession>A0A2M7K5A3</accession>
<accession>A0A2M7PKE1</accession>
<dbReference type="AlphaFoldDB" id="A0A2M7PKE1"/>
<evidence type="ECO:0000313" key="5">
    <source>
        <dbReference type="Proteomes" id="UP000231493"/>
    </source>
</evidence>
<dbReference type="Proteomes" id="UP000231493">
    <property type="component" value="Unassembled WGS sequence"/>
</dbReference>
<dbReference type="Proteomes" id="UP000230646">
    <property type="component" value="Unassembled WGS sequence"/>
</dbReference>
<sequence>MKNNKVIYIIIAVLVLMVIGGGLFFFFSNKGPQKEAQGQRPGEFSNGQQYATFKTDDFEVKYPNWPNIDRSKIAEADKYEVAVSNEGCNFIIKVASVPPNTSFREYEENLFQEQIKQFPAKILIKDIKDTTAYFEGEMSIGNTIVKSISHSYFTSKGQSVGFAFVAQNDQFERVCRPIIDEVVRSVKVK</sequence>